<dbReference type="GO" id="GO:0017004">
    <property type="term" value="P:cytochrome complex assembly"/>
    <property type="evidence" value="ECO:0007669"/>
    <property type="project" value="UniProtKB-KW"/>
</dbReference>
<comment type="caution">
    <text evidence="14">The sequence shown here is derived from an EMBL/GenBank/DDBJ whole genome shotgun (WGS) entry which is preliminary data.</text>
</comment>
<dbReference type="GO" id="GO:0017003">
    <property type="term" value="P:protein-heme linkage"/>
    <property type="evidence" value="ECO:0007669"/>
    <property type="project" value="UniProtKB-UniRule"/>
</dbReference>
<dbReference type="PANTHER" id="PTHR34128">
    <property type="entry name" value="CYTOCHROME C-TYPE BIOGENESIS PROTEIN CCME HOMOLOG, MITOCHONDRIAL"/>
    <property type="match status" value="1"/>
</dbReference>
<dbReference type="NCBIfam" id="NF009731">
    <property type="entry name" value="PRK13254.1-5"/>
    <property type="match status" value="1"/>
</dbReference>
<dbReference type="Gene3D" id="2.40.50.140">
    <property type="entry name" value="Nucleic acid-binding proteins"/>
    <property type="match status" value="1"/>
</dbReference>
<feature type="topological domain" description="Extracellular" evidence="12">
    <location>
        <begin position="29"/>
        <end position="143"/>
    </location>
</feature>
<evidence type="ECO:0000313" key="14">
    <source>
        <dbReference type="EMBL" id="OGI41565.1"/>
    </source>
</evidence>
<evidence type="ECO:0000256" key="5">
    <source>
        <dbReference type="ARBA" id="ARBA00022723"/>
    </source>
</evidence>
<evidence type="ECO:0000256" key="10">
    <source>
        <dbReference type="ARBA" id="ARBA00023136"/>
    </source>
</evidence>
<name>A0A1F6T932_9PROT</name>
<protein>
    <recommendedName>
        <fullName evidence="12">Cytochrome c-type biogenesis protein CcmE</fullName>
    </recommendedName>
    <alternativeName>
        <fullName evidence="12">Cytochrome c maturation protein E</fullName>
    </alternativeName>
    <alternativeName>
        <fullName evidence="12">Heme chaperone CcmE</fullName>
    </alternativeName>
</protein>
<proteinExistence type="inferred from homology"/>
<keyword evidence="5 12" id="KW-0479">Metal-binding</keyword>
<reference evidence="14 15" key="1">
    <citation type="journal article" date="2016" name="Nat. Commun.">
        <title>Thousands of microbial genomes shed light on interconnected biogeochemical processes in an aquifer system.</title>
        <authorList>
            <person name="Anantharaman K."/>
            <person name="Brown C.T."/>
            <person name="Hug L.A."/>
            <person name="Sharon I."/>
            <person name="Castelle C.J."/>
            <person name="Probst A.J."/>
            <person name="Thomas B.C."/>
            <person name="Singh A."/>
            <person name="Wilkins M.J."/>
            <person name="Karaoz U."/>
            <person name="Brodie E.L."/>
            <person name="Williams K.H."/>
            <person name="Hubbard S.S."/>
            <person name="Banfield J.F."/>
        </authorList>
    </citation>
    <scope>NUCLEOTIDE SEQUENCE [LARGE SCALE GENOMIC DNA]</scope>
</reference>
<organism evidence="14 15">
    <name type="scientific">Candidatus Muproteobacteria bacterium RBG_16_64_11</name>
    <dbReference type="NCBI Taxonomy" id="1817758"/>
    <lineage>
        <taxon>Bacteria</taxon>
        <taxon>Pseudomonadati</taxon>
        <taxon>Pseudomonadota</taxon>
        <taxon>Candidatus Muproteobacteria</taxon>
    </lineage>
</organism>
<dbReference type="FunFam" id="2.40.50.140:FF:000104">
    <property type="entry name" value="Cytochrome c-type biogenesis protein CcmE"/>
    <property type="match status" value="1"/>
</dbReference>
<dbReference type="PANTHER" id="PTHR34128:SF2">
    <property type="entry name" value="CYTOCHROME C-TYPE BIOGENESIS PROTEIN CCME HOMOLOG, MITOCHONDRIAL"/>
    <property type="match status" value="1"/>
</dbReference>
<evidence type="ECO:0000256" key="8">
    <source>
        <dbReference type="ARBA" id="ARBA00022989"/>
    </source>
</evidence>
<dbReference type="GO" id="GO:0046872">
    <property type="term" value="F:metal ion binding"/>
    <property type="evidence" value="ECO:0007669"/>
    <property type="project" value="UniProtKB-KW"/>
</dbReference>
<keyword evidence="9 12" id="KW-0408">Iron</keyword>
<keyword evidence="7 12" id="KW-0735">Signal-anchor</keyword>
<sequence length="143" mass="15610">MRARHKKLLLIVGGVAALSVAALLALEAFRDNIVFFHSPTEVMEGKAKTDRTIRIGGLVQQGSVQKSADGLTVAFIVTDLKNTIGVQYQGLLPDLFREGQGVIAQGRLQADNRFIADQVLTKHDERYMPPEVAKSLEDAAKKP</sequence>
<dbReference type="AlphaFoldDB" id="A0A1F6T932"/>
<dbReference type="NCBIfam" id="NF009727">
    <property type="entry name" value="PRK13254.1-1"/>
    <property type="match status" value="1"/>
</dbReference>
<keyword evidence="3 12" id="KW-0349">Heme</keyword>
<keyword evidence="6 12" id="KW-0201">Cytochrome c-type biogenesis</keyword>
<dbReference type="InterPro" id="IPR036127">
    <property type="entry name" value="CcmE-like_sf"/>
</dbReference>
<dbReference type="InterPro" id="IPR004329">
    <property type="entry name" value="CcmE"/>
</dbReference>
<gene>
    <name evidence="12" type="primary">ccmE</name>
    <name evidence="12" type="synonym">cycJ</name>
    <name evidence="14" type="ORF">A2150_00590</name>
</gene>
<evidence type="ECO:0000256" key="6">
    <source>
        <dbReference type="ARBA" id="ARBA00022748"/>
    </source>
</evidence>
<comment type="function">
    <text evidence="11 12">Heme chaperone required for the biogenesis of c-type cytochromes. Transiently binds heme delivered by CcmC and transfers the heme to apo-cytochromes in a process facilitated by CcmF and CcmH.</text>
</comment>
<evidence type="ECO:0000256" key="11">
    <source>
        <dbReference type="ARBA" id="ARBA00056663"/>
    </source>
</evidence>
<feature type="binding site" description="covalent" evidence="12 13">
    <location>
        <position position="123"/>
    </location>
    <ligand>
        <name>heme</name>
        <dbReference type="ChEBI" id="CHEBI:30413"/>
    </ligand>
</feature>
<evidence type="ECO:0000256" key="13">
    <source>
        <dbReference type="PIRSR" id="PIRSR604329-50"/>
    </source>
</evidence>
<evidence type="ECO:0000256" key="1">
    <source>
        <dbReference type="ARBA" id="ARBA00004533"/>
    </source>
</evidence>
<keyword evidence="4 12" id="KW-0812">Transmembrane</keyword>
<evidence type="ECO:0000313" key="15">
    <source>
        <dbReference type="Proteomes" id="UP000177925"/>
    </source>
</evidence>
<keyword evidence="2 12" id="KW-1003">Cell membrane</keyword>
<evidence type="ECO:0000256" key="9">
    <source>
        <dbReference type="ARBA" id="ARBA00023004"/>
    </source>
</evidence>
<keyword evidence="8 12" id="KW-1133">Transmembrane helix</keyword>
<dbReference type="Pfam" id="PF03100">
    <property type="entry name" value="CcmE"/>
    <property type="match status" value="1"/>
</dbReference>
<dbReference type="Proteomes" id="UP000177925">
    <property type="component" value="Unassembled WGS sequence"/>
</dbReference>
<keyword evidence="10 12" id="KW-0472">Membrane</keyword>
<comment type="subcellular location">
    <subcellularLocation>
        <location evidence="1">Cell inner membrane</location>
    </subcellularLocation>
    <subcellularLocation>
        <location evidence="12">Cell membrane</location>
        <topology evidence="12">Single-pass type II membrane protein</topology>
    </subcellularLocation>
</comment>
<accession>A0A1F6T932</accession>
<dbReference type="NCBIfam" id="NF009729">
    <property type="entry name" value="PRK13254.1-3"/>
    <property type="match status" value="1"/>
</dbReference>
<dbReference type="HAMAP" id="MF_01959">
    <property type="entry name" value="CcmE"/>
    <property type="match status" value="1"/>
</dbReference>
<dbReference type="EMBL" id="MFSS01000124">
    <property type="protein sequence ID" value="OGI41565.1"/>
    <property type="molecule type" value="Genomic_DNA"/>
</dbReference>
<evidence type="ECO:0000256" key="12">
    <source>
        <dbReference type="HAMAP-Rule" id="MF_01959"/>
    </source>
</evidence>
<dbReference type="GO" id="GO:0020037">
    <property type="term" value="F:heme binding"/>
    <property type="evidence" value="ECO:0007669"/>
    <property type="project" value="InterPro"/>
</dbReference>
<dbReference type="InterPro" id="IPR012340">
    <property type="entry name" value="NA-bd_OB-fold"/>
</dbReference>
<dbReference type="SUPFAM" id="SSF82093">
    <property type="entry name" value="Heme chaperone CcmE"/>
    <property type="match status" value="1"/>
</dbReference>
<evidence type="ECO:0000256" key="4">
    <source>
        <dbReference type="ARBA" id="ARBA00022692"/>
    </source>
</evidence>
<feature type="topological domain" description="Cytoplasmic" evidence="12">
    <location>
        <begin position="1"/>
        <end position="7"/>
    </location>
</feature>
<evidence type="ECO:0000256" key="2">
    <source>
        <dbReference type="ARBA" id="ARBA00022475"/>
    </source>
</evidence>
<dbReference type="STRING" id="1817758.A2150_00590"/>
<evidence type="ECO:0000256" key="3">
    <source>
        <dbReference type="ARBA" id="ARBA00022617"/>
    </source>
</evidence>
<comment type="similarity">
    <text evidence="12">Belongs to the CcmE/CycJ family.</text>
</comment>
<dbReference type="GO" id="GO:0005886">
    <property type="term" value="C:plasma membrane"/>
    <property type="evidence" value="ECO:0007669"/>
    <property type="project" value="UniProtKB-SubCell"/>
</dbReference>
<evidence type="ECO:0000256" key="7">
    <source>
        <dbReference type="ARBA" id="ARBA00022968"/>
    </source>
</evidence>
<feature type="binding site" description="axial binding residue" evidence="12 13">
    <location>
        <position position="127"/>
    </location>
    <ligand>
        <name>heme</name>
        <dbReference type="ChEBI" id="CHEBI:30413"/>
    </ligand>
    <ligandPart>
        <name>Fe</name>
        <dbReference type="ChEBI" id="CHEBI:18248"/>
    </ligandPart>
</feature>